<dbReference type="EMBL" id="NRDI02000029">
    <property type="protein sequence ID" value="KAI1508080.1"/>
    <property type="molecule type" value="Genomic_DNA"/>
</dbReference>
<reference evidence="3" key="1">
    <citation type="journal article" date="2022" name="Microb. Genom.">
        <title>A global pangenome for the wheat fungal pathogen Pyrenophora tritici-repentis and prediction of effector protein structural homology.</title>
        <authorList>
            <person name="Moolhuijzen P.M."/>
            <person name="See P.T."/>
            <person name="Shi G."/>
            <person name="Powell H.R."/>
            <person name="Cockram J."/>
            <person name="Jorgensen L.N."/>
            <person name="Benslimane H."/>
            <person name="Strelkov S.E."/>
            <person name="Turner J."/>
            <person name="Liu Z."/>
            <person name="Moffat C.S."/>
        </authorList>
    </citation>
    <scope>NUCLEOTIDE SEQUENCE [LARGE SCALE GENOMIC DNA]</scope>
</reference>
<evidence type="ECO:0000313" key="2">
    <source>
        <dbReference type="EMBL" id="KAI1508080.1"/>
    </source>
</evidence>
<feature type="region of interest" description="Disordered" evidence="1">
    <location>
        <begin position="193"/>
        <end position="212"/>
    </location>
</feature>
<organism evidence="2 3">
    <name type="scientific">Pyrenophora tritici-repentis</name>
    <dbReference type="NCBI Taxonomy" id="45151"/>
    <lineage>
        <taxon>Eukaryota</taxon>
        <taxon>Fungi</taxon>
        <taxon>Dikarya</taxon>
        <taxon>Ascomycota</taxon>
        <taxon>Pezizomycotina</taxon>
        <taxon>Dothideomycetes</taxon>
        <taxon>Pleosporomycetidae</taxon>
        <taxon>Pleosporales</taxon>
        <taxon>Pleosporineae</taxon>
        <taxon>Pleosporaceae</taxon>
        <taxon>Pyrenophora</taxon>
    </lineage>
</organism>
<feature type="region of interest" description="Disordered" evidence="1">
    <location>
        <begin position="606"/>
        <end position="632"/>
    </location>
</feature>
<sequence>MDWAYALDRYASQFNGGPRSFALSQDQHFLANFPYHAPNKDYGRLFSRRIVDPLPSDTLNAPAQSAGWLIPKDADESLCSPIFIAHSTFSAIWLLRETLGRHALPGHYWEALLDAAKAVAVIPKKTKSISDIFRATRTPSSSPTVVRASPDDPAIDNTQGIPPSGQPHVHAVPLSLKRRPHAPIFPIKCAKLQDAESGSPNPSVIEIDNNDVRIPNSLLEDELEKDSIHKPQPEEDEPEPEHDSEVELRRVSGHEPEPNDCENEPEASKPVTYLTRVSNNNRRAMQRRAKKDEVEAAKRRLEIGLQPPEPKAIANEHAAYKGISKDDETSIAWIIKQRVDANTDFFQASPTPYVTAAAMLKKARSLGNPSSVSYAAQFLQGWREHGTPFLADSKHRRLLQHSQQEIAPRFSQHHNADEAFRFAWRMCNQYARAVAVVNIGDRWALALLGQAYLWKQREIKEIDAAASSNHTRNRYGKGKIRSQAIASLLQSNCPDASRQDAEDFRRRLKRATRWYKIVENLGWGSLLLIPYDIVSNQWLEKVLLIWQLDLFLQLVKRERCDICDASKALDSWLGPEGIEGAPIDGKARLSIEANAPAVAYTVEEIQDSEDDDMEDEVEGVSYSPVSSGGMATPGRLRQMSLLELFHPVRATQDQEPLS</sequence>
<dbReference type="Proteomes" id="UP000249757">
    <property type="component" value="Unassembled WGS sequence"/>
</dbReference>
<name>A0A922N4P2_9PLEO</name>
<keyword evidence="3" id="KW-1185">Reference proteome</keyword>
<evidence type="ECO:0000256" key="1">
    <source>
        <dbReference type="SAM" id="MobiDB-lite"/>
    </source>
</evidence>
<accession>A0A922N4P2</accession>
<feature type="region of interest" description="Disordered" evidence="1">
    <location>
        <begin position="222"/>
        <end position="272"/>
    </location>
</feature>
<gene>
    <name evidence="2" type="ORF">Ptr86124_013002</name>
</gene>
<feature type="compositionally biased region" description="Basic and acidic residues" evidence="1">
    <location>
        <begin position="241"/>
        <end position="257"/>
    </location>
</feature>
<dbReference type="AlphaFoldDB" id="A0A922N4P2"/>
<comment type="caution">
    <text evidence="2">The sequence shown here is derived from an EMBL/GenBank/DDBJ whole genome shotgun (WGS) entry which is preliminary data.</text>
</comment>
<evidence type="ECO:0000313" key="3">
    <source>
        <dbReference type="Proteomes" id="UP000249757"/>
    </source>
</evidence>
<feature type="compositionally biased region" description="Acidic residues" evidence="1">
    <location>
        <begin position="606"/>
        <end position="618"/>
    </location>
</feature>
<proteinExistence type="predicted"/>
<protein>
    <submittedName>
        <fullName evidence="2">Uncharacterized protein</fullName>
    </submittedName>
</protein>